<dbReference type="GO" id="GO:0003700">
    <property type="term" value="F:DNA-binding transcription factor activity"/>
    <property type="evidence" value="ECO:0007669"/>
    <property type="project" value="TreeGrafter"/>
</dbReference>
<keyword evidence="1" id="KW-0238">DNA-binding</keyword>
<evidence type="ECO:0000313" key="2">
    <source>
        <dbReference type="EMBL" id="SHI81200.1"/>
    </source>
</evidence>
<dbReference type="NCBIfam" id="TIGR00738">
    <property type="entry name" value="rrf2_super"/>
    <property type="match status" value="1"/>
</dbReference>
<organism evidence="2 3">
    <name type="scientific">Clostridium intestinale DSM 6191</name>
    <dbReference type="NCBI Taxonomy" id="1121320"/>
    <lineage>
        <taxon>Bacteria</taxon>
        <taxon>Bacillati</taxon>
        <taxon>Bacillota</taxon>
        <taxon>Clostridia</taxon>
        <taxon>Eubacteriales</taxon>
        <taxon>Clostridiaceae</taxon>
        <taxon>Clostridium</taxon>
    </lineage>
</organism>
<dbReference type="PANTHER" id="PTHR33221:SF5">
    <property type="entry name" value="HTH-TYPE TRANSCRIPTIONAL REGULATOR ISCR"/>
    <property type="match status" value="1"/>
</dbReference>
<name>A0A1M6E770_9CLOT</name>
<dbReference type="InterPro" id="IPR036390">
    <property type="entry name" value="WH_DNA-bd_sf"/>
</dbReference>
<sequence length="145" mass="16304">MKISTKGRYGVQLMIDLAIHYNQDLVPLKDIAARQEISEKYLEQIVTPLNKSGYVRSVRGSQGGYMLASDPSDITIGMLLRVLEGPFYPVDYNPTNKPNSDNATIYVTIGIWNKMRDAVDNVVDNITLADLVDEYKSKIEPDFCI</sequence>
<dbReference type="PROSITE" id="PS51197">
    <property type="entry name" value="HTH_RRF2_2"/>
    <property type="match status" value="1"/>
</dbReference>
<dbReference type="GO" id="GO:0005829">
    <property type="term" value="C:cytosol"/>
    <property type="evidence" value="ECO:0007669"/>
    <property type="project" value="TreeGrafter"/>
</dbReference>
<dbReference type="PANTHER" id="PTHR33221">
    <property type="entry name" value="WINGED HELIX-TURN-HELIX TRANSCRIPTIONAL REGULATOR, RRF2 FAMILY"/>
    <property type="match status" value="1"/>
</dbReference>
<dbReference type="EMBL" id="FQXU01000021">
    <property type="protein sequence ID" value="SHI81200.1"/>
    <property type="molecule type" value="Genomic_DNA"/>
</dbReference>
<evidence type="ECO:0000256" key="1">
    <source>
        <dbReference type="ARBA" id="ARBA00023125"/>
    </source>
</evidence>
<dbReference type="SUPFAM" id="SSF46785">
    <property type="entry name" value="Winged helix' DNA-binding domain"/>
    <property type="match status" value="1"/>
</dbReference>
<dbReference type="InterPro" id="IPR030489">
    <property type="entry name" value="TR_Rrf2-type_CS"/>
</dbReference>
<dbReference type="GO" id="GO:0003677">
    <property type="term" value="F:DNA binding"/>
    <property type="evidence" value="ECO:0007669"/>
    <property type="project" value="UniProtKB-KW"/>
</dbReference>
<dbReference type="Pfam" id="PF02082">
    <property type="entry name" value="Rrf2"/>
    <property type="match status" value="1"/>
</dbReference>
<evidence type="ECO:0000313" key="3">
    <source>
        <dbReference type="Proteomes" id="UP000184241"/>
    </source>
</evidence>
<dbReference type="PROSITE" id="PS01332">
    <property type="entry name" value="HTH_RRF2_1"/>
    <property type="match status" value="1"/>
</dbReference>
<protein>
    <submittedName>
        <fullName evidence="2">Transcriptional regulator, BadM/Rrf2 family</fullName>
    </submittedName>
</protein>
<dbReference type="RefSeq" id="WP_073022680.1">
    <property type="nucleotide sequence ID" value="NZ_FQXU01000021.1"/>
</dbReference>
<dbReference type="AlphaFoldDB" id="A0A1M6E770"/>
<dbReference type="InterPro" id="IPR000944">
    <property type="entry name" value="Tscrpt_reg_Rrf2"/>
</dbReference>
<dbReference type="Gene3D" id="1.10.10.10">
    <property type="entry name" value="Winged helix-like DNA-binding domain superfamily/Winged helix DNA-binding domain"/>
    <property type="match status" value="1"/>
</dbReference>
<proteinExistence type="predicted"/>
<dbReference type="Proteomes" id="UP000184241">
    <property type="component" value="Unassembled WGS sequence"/>
</dbReference>
<accession>A0A1M6E770</accession>
<gene>
    <name evidence="2" type="ORF">SAMN02745941_04387</name>
</gene>
<reference evidence="2 3" key="1">
    <citation type="submission" date="2016-11" db="EMBL/GenBank/DDBJ databases">
        <authorList>
            <person name="Jaros S."/>
            <person name="Januszkiewicz K."/>
            <person name="Wedrychowicz H."/>
        </authorList>
    </citation>
    <scope>NUCLEOTIDE SEQUENCE [LARGE SCALE GENOMIC DNA]</scope>
    <source>
        <strain evidence="2 3">DSM 6191</strain>
    </source>
</reference>
<dbReference type="InterPro" id="IPR036388">
    <property type="entry name" value="WH-like_DNA-bd_sf"/>
</dbReference>